<dbReference type="GO" id="GO:0005829">
    <property type="term" value="C:cytosol"/>
    <property type="evidence" value="ECO:0007669"/>
    <property type="project" value="TreeGrafter"/>
</dbReference>
<reference evidence="2 5" key="1">
    <citation type="submission" date="2019-10" db="EMBL/GenBank/DDBJ databases">
        <title>Comparative genomics of sulfur disproportionating microorganisms.</title>
        <authorList>
            <person name="Ward L.M."/>
            <person name="Bertran E."/>
            <person name="Johnston D."/>
        </authorList>
    </citation>
    <scope>NUCLEOTIDE SEQUENCE [LARGE SCALE GENOMIC DNA]</scope>
    <source>
        <strain evidence="2 5">DSM 3772</strain>
    </source>
</reference>
<dbReference type="GO" id="GO:0000287">
    <property type="term" value="F:magnesium ion binding"/>
    <property type="evidence" value="ECO:0007669"/>
    <property type="project" value="TreeGrafter"/>
</dbReference>
<dbReference type="Gene3D" id="3.90.1070.10">
    <property type="match status" value="1"/>
</dbReference>
<dbReference type="KEGG" id="aamb:D1866_06750"/>
<protein>
    <recommendedName>
        <fullName evidence="1">Phosphoglycolate phosphatase</fullName>
        <ecNumber evidence="1">3.1.3.18</ecNumber>
    </recommendedName>
</protein>
<dbReference type="Proteomes" id="UP000426328">
    <property type="component" value="Chromosome"/>
</dbReference>
<dbReference type="Pfam" id="PF08282">
    <property type="entry name" value="Hydrolase_3"/>
    <property type="match status" value="1"/>
</dbReference>
<dbReference type="AlphaFoldDB" id="A0A650CVD6"/>
<evidence type="ECO:0000313" key="4">
    <source>
        <dbReference type="Proteomes" id="UP000426328"/>
    </source>
</evidence>
<dbReference type="GO" id="GO:0008967">
    <property type="term" value="F:phosphoglycolate phosphatase activity"/>
    <property type="evidence" value="ECO:0007669"/>
    <property type="project" value="UniProtKB-UniRule"/>
</dbReference>
<evidence type="ECO:0000313" key="5">
    <source>
        <dbReference type="Proteomes" id="UP000474054"/>
    </source>
</evidence>
<dbReference type="InterPro" id="IPR023214">
    <property type="entry name" value="HAD_sf"/>
</dbReference>
<dbReference type="EC" id="3.1.3.18" evidence="1"/>
<gene>
    <name evidence="3" type="ORF">D1866_06750</name>
    <name evidence="2" type="ORF">GFB69_08070</name>
</gene>
<dbReference type="EMBL" id="WHYS01000002">
    <property type="protein sequence ID" value="MQL55695.1"/>
    <property type="molecule type" value="Genomic_DNA"/>
</dbReference>
<dbReference type="SUPFAM" id="SSF56784">
    <property type="entry name" value="HAD-like"/>
    <property type="match status" value="1"/>
</dbReference>
<proteinExistence type="predicted"/>
<dbReference type="EMBL" id="CP045482">
    <property type="protein sequence ID" value="QGR21728.1"/>
    <property type="molecule type" value="Genomic_DNA"/>
</dbReference>
<evidence type="ECO:0000313" key="3">
    <source>
        <dbReference type="EMBL" id="QGR21728.1"/>
    </source>
</evidence>
<keyword evidence="4" id="KW-1185">Reference proteome</keyword>
<dbReference type="Gene3D" id="3.40.50.1000">
    <property type="entry name" value="HAD superfamily/HAD-like"/>
    <property type="match status" value="1"/>
</dbReference>
<name>A0A650CVD6_ACIAM</name>
<dbReference type="GeneID" id="42779422"/>
<dbReference type="PANTHER" id="PTHR10000">
    <property type="entry name" value="PHOSPHOSERINE PHOSPHATASE"/>
    <property type="match status" value="1"/>
</dbReference>
<organism evidence="3 4">
    <name type="scientific">Acidianus ambivalens</name>
    <name type="common">Desulfurolobus ambivalens</name>
    <dbReference type="NCBI Taxonomy" id="2283"/>
    <lineage>
        <taxon>Archaea</taxon>
        <taxon>Thermoproteota</taxon>
        <taxon>Thermoprotei</taxon>
        <taxon>Sulfolobales</taxon>
        <taxon>Sulfolobaceae</taxon>
        <taxon>Acidianus</taxon>
    </lineage>
</organism>
<dbReference type="RefSeq" id="WP_152941752.1">
    <property type="nucleotide sequence ID" value="NZ_CP045482.1"/>
</dbReference>
<dbReference type="Proteomes" id="UP000474054">
    <property type="component" value="Unassembled WGS sequence"/>
</dbReference>
<evidence type="ECO:0000313" key="2">
    <source>
        <dbReference type="EMBL" id="MQL55695.1"/>
    </source>
</evidence>
<dbReference type="InterPro" id="IPR036412">
    <property type="entry name" value="HAD-like_sf"/>
</dbReference>
<dbReference type="NCBIfam" id="TIGR01487">
    <property type="entry name" value="Pglycolate_arch"/>
    <property type="match status" value="1"/>
</dbReference>
<reference evidence="3 4" key="2">
    <citation type="submission" date="2019-10" db="EMBL/GenBank/DDBJ databases">
        <title>Genome Sequences from Six Type Strain Members of the Archaeal Family Sulfolobaceae: Acidianus ambivalens, Acidianus infernus, Metallosphaera prunae, Stygiolobus azoricus, Sulfolobus metallicus, and Sulfurisphaera ohwakuensis.</title>
        <authorList>
            <person name="Counts J.A."/>
            <person name="Kelly R.M."/>
        </authorList>
    </citation>
    <scope>NUCLEOTIDE SEQUENCE [LARGE SCALE GENOMIC DNA]</scope>
    <source>
        <strain evidence="3 4">LEI 10</strain>
    </source>
</reference>
<sequence>MFLVASDYDRTLASEKNGFVISDEVKEKVNEFSKKYPFVVVTGRERKFINVLAKGLNPTAWVLENGPLLLIGEKEIHLVNKEWFEIRQSIVEKLEKLGLRYSVGKIIIYLDNVGNFSNKLRFDCARVEWNRNDAMIMPKNMDKGKGLLELVKILNFKGKIIAIGDSQNDIPLFKVADYKVAVANALDEVKKIADLVLNEENGKGVISLLEMIESGNLFKKIDIN</sequence>
<dbReference type="NCBIfam" id="TIGR01482">
    <property type="entry name" value="SPP-subfamily"/>
    <property type="match status" value="1"/>
</dbReference>
<accession>A0A650CVD6</accession>
<evidence type="ECO:0000256" key="1">
    <source>
        <dbReference type="NCBIfam" id="TIGR01487"/>
    </source>
</evidence>
<dbReference type="PANTHER" id="PTHR10000:SF8">
    <property type="entry name" value="HAD SUPERFAMILY HYDROLASE-LIKE, TYPE 3"/>
    <property type="match status" value="1"/>
</dbReference>
<keyword evidence="3" id="KW-0378">Hydrolase</keyword>